<reference evidence="10 11" key="1">
    <citation type="submission" date="2024-04" db="EMBL/GenBank/DDBJ databases">
        <authorList>
            <person name="Waldvogel A.-M."/>
            <person name="Schoenle A."/>
        </authorList>
    </citation>
    <scope>NUCLEOTIDE SEQUENCE [LARGE SCALE GENOMIC DNA]</scope>
</reference>
<keyword evidence="2" id="KW-0964">Secreted</keyword>
<comment type="caution">
    <text evidence="7">Lacks conserved residue(s) required for the propagation of feature annotation.</text>
</comment>
<evidence type="ECO:0000259" key="9">
    <source>
        <dbReference type="PROSITE" id="PS50287"/>
    </source>
</evidence>
<feature type="domain" description="SRCR" evidence="9">
    <location>
        <begin position="303"/>
        <end position="393"/>
    </location>
</feature>
<keyword evidence="3" id="KW-0732">Signal</keyword>
<evidence type="ECO:0000256" key="6">
    <source>
        <dbReference type="ARBA" id="ARBA00023180"/>
    </source>
</evidence>
<dbReference type="PROSITE" id="PS50287">
    <property type="entry name" value="SRCR_2"/>
    <property type="match status" value="5"/>
</dbReference>
<evidence type="ECO:0000256" key="5">
    <source>
        <dbReference type="ARBA" id="ARBA00023157"/>
    </source>
</evidence>
<feature type="disulfide bond" evidence="7">
    <location>
        <begin position="172"/>
        <end position="182"/>
    </location>
</feature>
<evidence type="ECO:0000313" key="11">
    <source>
        <dbReference type="Proteomes" id="UP001497482"/>
    </source>
</evidence>
<dbReference type="InterPro" id="IPR001190">
    <property type="entry name" value="SRCR"/>
</dbReference>
<dbReference type="Pfam" id="PF00530">
    <property type="entry name" value="SRCR"/>
    <property type="match status" value="5"/>
</dbReference>
<keyword evidence="4" id="KW-0677">Repeat</keyword>
<dbReference type="PANTHER" id="PTHR19331:SF22">
    <property type="entry name" value="DELETED IN MALIGNANT BRAIN TUMORS 1 PROTEIN"/>
    <property type="match status" value="1"/>
</dbReference>
<keyword evidence="8" id="KW-0812">Transmembrane</keyword>
<dbReference type="PRINTS" id="PR00258">
    <property type="entry name" value="SPERACTRCPTR"/>
</dbReference>
<dbReference type="InterPro" id="IPR036772">
    <property type="entry name" value="SRCR-like_dom_sf"/>
</dbReference>
<evidence type="ECO:0000256" key="7">
    <source>
        <dbReference type="PROSITE-ProRule" id="PRU00196"/>
    </source>
</evidence>
<sequence length="582" mass="62984">MYGGVLAEHNSSEDLRLEGGASRCVGTVQLRRNGSWSRGIGGDLWTFKDSAAVCRDLDCGSILYSDNKEDFPQSSVWRISSDCVKSSAVKDCSSDGVSSSLGLEVRCSDSVRLVGGSGLCSGSLQIWDQFWISVCEGALDQRGTEVLCRELGCGAPSVLQGKLSPLGQTFHCEGHESALMDCSRSRPKTCSSESVVNITCSVPLRLVGGASRCAGTVELQHNGEWRHVISRAAYDIRVQGDMSAVCRDLDCGFLISGDYSRFPDRPAWYLTSACARKSSVRDCVVSLSSTTNEGLQVVCSDSLRLVGGSGLCSGSLQIWDQSWISVCEGALDQRGTEVLCRELGCGDPSVLQGELSPLKQTFHCEGHESSLMDCPRSRPKTCSYESAVNIRCSEPLRLVGGASRCAGTVELRHKGEWRKVVSPFGNWIPKQTETVCKELDCGSAVSEEKIKDGTEGGWLVFPDCMTASTCSVKPQFSGGSFQLLSPTGNQTLPAVNHSAHFLFNHTGPAHKGDYTCVYHLQVFNHNFSSESERLELRLGVSDSALIIRVLLNVVLHLLYILPMSCYYCKVRARGGAGRAELL</sequence>
<evidence type="ECO:0000256" key="8">
    <source>
        <dbReference type="SAM" id="Phobius"/>
    </source>
</evidence>
<feature type="domain" description="SRCR" evidence="9">
    <location>
        <begin position="15"/>
        <end position="116"/>
    </location>
</feature>
<keyword evidence="8" id="KW-1133">Transmembrane helix</keyword>
<feature type="domain" description="SRCR" evidence="9">
    <location>
        <begin position="111"/>
        <end position="201"/>
    </location>
</feature>
<feature type="disulfide bond" evidence="7">
    <location>
        <begin position="364"/>
        <end position="374"/>
    </location>
</feature>
<protein>
    <recommendedName>
        <fullName evidence="9">SRCR domain-containing protein</fullName>
    </recommendedName>
</protein>
<dbReference type="AlphaFoldDB" id="A0AAV2KP42"/>
<evidence type="ECO:0000313" key="10">
    <source>
        <dbReference type="EMBL" id="CAL1589897.1"/>
    </source>
</evidence>
<evidence type="ECO:0000256" key="2">
    <source>
        <dbReference type="ARBA" id="ARBA00022525"/>
    </source>
</evidence>
<organism evidence="10 11">
    <name type="scientific">Knipowitschia caucasica</name>
    <name type="common">Caucasian dwarf goby</name>
    <name type="synonym">Pomatoschistus caucasicus</name>
    <dbReference type="NCBI Taxonomy" id="637954"/>
    <lineage>
        <taxon>Eukaryota</taxon>
        <taxon>Metazoa</taxon>
        <taxon>Chordata</taxon>
        <taxon>Craniata</taxon>
        <taxon>Vertebrata</taxon>
        <taxon>Euteleostomi</taxon>
        <taxon>Actinopterygii</taxon>
        <taxon>Neopterygii</taxon>
        <taxon>Teleostei</taxon>
        <taxon>Neoteleostei</taxon>
        <taxon>Acanthomorphata</taxon>
        <taxon>Gobiaria</taxon>
        <taxon>Gobiiformes</taxon>
        <taxon>Gobioidei</taxon>
        <taxon>Gobiidae</taxon>
        <taxon>Gobiinae</taxon>
        <taxon>Knipowitschia</taxon>
    </lineage>
</organism>
<keyword evidence="8" id="KW-0472">Membrane</keyword>
<dbReference type="Proteomes" id="UP001497482">
    <property type="component" value="Chromosome 19"/>
</dbReference>
<dbReference type="EMBL" id="OZ035841">
    <property type="protein sequence ID" value="CAL1589897.1"/>
    <property type="molecule type" value="Genomic_DNA"/>
</dbReference>
<comment type="subcellular location">
    <subcellularLocation>
        <location evidence="1">Secreted</location>
    </subcellularLocation>
</comment>
<dbReference type="GO" id="GO:0016020">
    <property type="term" value="C:membrane"/>
    <property type="evidence" value="ECO:0007669"/>
    <property type="project" value="InterPro"/>
</dbReference>
<evidence type="ECO:0000256" key="4">
    <source>
        <dbReference type="ARBA" id="ARBA00022737"/>
    </source>
</evidence>
<dbReference type="SUPFAM" id="SSF56487">
    <property type="entry name" value="SRCR-like"/>
    <property type="match status" value="5"/>
</dbReference>
<feature type="domain" description="SRCR" evidence="9">
    <location>
        <begin position="204"/>
        <end position="300"/>
    </location>
</feature>
<keyword evidence="11" id="KW-1185">Reference proteome</keyword>
<proteinExistence type="predicted"/>
<evidence type="ECO:0000256" key="1">
    <source>
        <dbReference type="ARBA" id="ARBA00004613"/>
    </source>
</evidence>
<feature type="domain" description="SRCR" evidence="9">
    <location>
        <begin position="396"/>
        <end position="446"/>
    </location>
</feature>
<accession>A0AAV2KP42</accession>
<name>A0AAV2KP42_KNICA</name>
<dbReference type="SMART" id="SM00202">
    <property type="entry name" value="SR"/>
    <property type="match status" value="4"/>
</dbReference>
<evidence type="ECO:0000256" key="3">
    <source>
        <dbReference type="ARBA" id="ARBA00022729"/>
    </source>
</evidence>
<dbReference type="PANTHER" id="PTHR19331">
    <property type="entry name" value="SCAVENGER RECEPTOR DOMAIN-CONTAINING"/>
    <property type="match status" value="1"/>
</dbReference>
<feature type="transmembrane region" description="Helical" evidence="8">
    <location>
        <begin position="545"/>
        <end position="568"/>
    </location>
</feature>
<keyword evidence="6" id="KW-0325">Glycoprotein</keyword>
<keyword evidence="5 7" id="KW-1015">Disulfide bond</keyword>
<gene>
    <name evidence="10" type="ORF">KC01_LOCUS19496</name>
</gene>
<dbReference type="Gene3D" id="3.10.250.10">
    <property type="entry name" value="SRCR-like domain"/>
    <property type="match status" value="5"/>
</dbReference>